<dbReference type="PANTHER" id="PTHR37017:SF11">
    <property type="entry name" value="ESTERASE_LIPASE_THIOESTERASE DOMAIN-CONTAINING PROTEIN"/>
    <property type="match status" value="1"/>
</dbReference>
<protein>
    <recommendedName>
        <fullName evidence="2">AB hydrolase-1 domain-containing protein</fullName>
    </recommendedName>
</protein>
<evidence type="ECO:0000313" key="3">
    <source>
        <dbReference type="EMBL" id="ADX48049.1"/>
    </source>
</evidence>
<evidence type="ECO:0000256" key="1">
    <source>
        <dbReference type="SAM" id="SignalP"/>
    </source>
</evidence>
<dbReference type="Proteomes" id="UP000002482">
    <property type="component" value="Chromosome"/>
</dbReference>
<dbReference type="OrthoDB" id="9112061at2"/>
<name>F0Q5W8_PARA1</name>
<dbReference type="HOGENOM" id="CLU_046066_2_0_4"/>
<gene>
    <name evidence="3" type="ordered locus">Acav_4160</name>
</gene>
<dbReference type="EMBL" id="CP002521">
    <property type="protein sequence ID" value="ADX48049.1"/>
    <property type="molecule type" value="Genomic_DNA"/>
</dbReference>
<dbReference type="RefSeq" id="WP_013596522.1">
    <property type="nucleotide sequence ID" value="NC_015138.1"/>
</dbReference>
<dbReference type="InterPro" id="IPR000073">
    <property type="entry name" value="AB_hydrolase_1"/>
</dbReference>
<dbReference type="Gene3D" id="3.40.50.1820">
    <property type="entry name" value="alpha/beta hydrolase"/>
    <property type="match status" value="1"/>
</dbReference>
<dbReference type="SUPFAM" id="SSF53474">
    <property type="entry name" value="alpha/beta-Hydrolases"/>
    <property type="match status" value="1"/>
</dbReference>
<keyword evidence="4" id="KW-1185">Reference proteome</keyword>
<sequence>MSGACKARGRLCRWTVAALVIGATLPQMAQLAQAQDIGPYAGLGGSVRDIVLVHGAFADGSSWSQVTGILQRRGYRVAAVQNPLTSLADDVAATRRVLRRQRGPVLLVGHSWGGAVVTEAGNDAAVKGIVYLSALVPDAGESVVGLLSRLQAPMKGLAPDEDGFVWLDDAEAYRRMMAADVPMAAVRLLAAAQPPMSAGAFSEPVAAAAWRDRPTWYLVTGRDRALAPAVQRAIAAHIGARVASLQSSHLSFVAHPRAVADLIDRAAREAGR</sequence>
<dbReference type="Pfam" id="PF12697">
    <property type="entry name" value="Abhydrolase_6"/>
    <property type="match status" value="1"/>
</dbReference>
<dbReference type="PANTHER" id="PTHR37017">
    <property type="entry name" value="AB HYDROLASE-1 DOMAIN-CONTAINING PROTEIN-RELATED"/>
    <property type="match status" value="1"/>
</dbReference>
<accession>F0Q5W8</accession>
<dbReference type="KEGG" id="aaa:Acav_4160"/>
<proteinExistence type="predicted"/>
<feature type="chain" id="PRO_5003257028" description="AB hydrolase-1 domain-containing protein" evidence="1">
    <location>
        <begin position="30"/>
        <end position="272"/>
    </location>
</feature>
<reference evidence="3" key="1">
    <citation type="submission" date="2011-02" db="EMBL/GenBank/DDBJ databases">
        <title>Complete sequence of Acidovorax avenae subsp. avenae ATCC 19860.</title>
        <authorList>
            <consortium name="US DOE Joint Genome Institute"/>
            <person name="Lucas S."/>
            <person name="Copeland A."/>
            <person name="Lapidus A."/>
            <person name="Cheng J.-F."/>
            <person name="Goodwin L."/>
            <person name="Pitluck S."/>
            <person name="Chertkov O."/>
            <person name="Held B."/>
            <person name="Detter J.C."/>
            <person name="Han C."/>
            <person name="Tapia R."/>
            <person name="Land M."/>
            <person name="Hauser L."/>
            <person name="Kyrpides N."/>
            <person name="Ivanova N."/>
            <person name="Ovchinnikova G."/>
            <person name="Pagani I."/>
            <person name="Gordon S."/>
            <person name="Woyke T."/>
        </authorList>
    </citation>
    <scope>NUCLEOTIDE SEQUENCE</scope>
    <source>
        <strain evidence="3">ATCC 19860</strain>
    </source>
</reference>
<dbReference type="AlphaFoldDB" id="F0Q5W8"/>
<feature type="signal peptide" evidence="1">
    <location>
        <begin position="1"/>
        <end position="29"/>
    </location>
</feature>
<dbReference type="InterPro" id="IPR052897">
    <property type="entry name" value="Sec-Metab_Biosynth_Hydrolase"/>
</dbReference>
<feature type="domain" description="AB hydrolase-1" evidence="2">
    <location>
        <begin position="50"/>
        <end position="261"/>
    </location>
</feature>
<dbReference type="GeneID" id="34239073"/>
<evidence type="ECO:0000313" key="4">
    <source>
        <dbReference type="Proteomes" id="UP000002482"/>
    </source>
</evidence>
<keyword evidence="1" id="KW-0732">Signal</keyword>
<dbReference type="InterPro" id="IPR029058">
    <property type="entry name" value="AB_hydrolase_fold"/>
</dbReference>
<organism evidence="3 4">
    <name type="scientific">Paracidovorax avenae (strain ATCC 19860 / DSM 7227 / CCUG 15838 / JCM 20985 / LMG 2117 / NCPPB 1011)</name>
    <name type="common">Acidovorax avenae</name>
    <dbReference type="NCBI Taxonomy" id="643561"/>
    <lineage>
        <taxon>Bacteria</taxon>
        <taxon>Pseudomonadati</taxon>
        <taxon>Pseudomonadota</taxon>
        <taxon>Betaproteobacteria</taxon>
        <taxon>Burkholderiales</taxon>
        <taxon>Comamonadaceae</taxon>
        <taxon>Paracidovorax</taxon>
    </lineage>
</organism>
<evidence type="ECO:0000259" key="2">
    <source>
        <dbReference type="Pfam" id="PF12697"/>
    </source>
</evidence>